<protein>
    <submittedName>
        <fullName evidence="2">Uncharacterized protein</fullName>
    </submittedName>
</protein>
<feature type="region of interest" description="Disordered" evidence="1">
    <location>
        <begin position="120"/>
        <end position="163"/>
    </location>
</feature>
<organism evidence="2 3">
    <name type="scientific">Paraphoma chrysanthemicola</name>
    <dbReference type="NCBI Taxonomy" id="798071"/>
    <lineage>
        <taxon>Eukaryota</taxon>
        <taxon>Fungi</taxon>
        <taxon>Dikarya</taxon>
        <taxon>Ascomycota</taxon>
        <taxon>Pezizomycotina</taxon>
        <taxon>Dothideomycetes</taxon>
        <taxon>Pleosporomycetidae</taxon>
        <taxon>Pleosporales</taxon>
        <taxon>Pleosporineae</taxon>
        <taxon>Phaeosphaeriaceae</taxon>
        <taxon>Paraphoma</taxon>
    </lineage>
</organism>
<name>A0A8K0QUZ1_9PLEO</name>
<feature type="region of interest" description="Disordered" evidence="1">
    <location>
        <begin position="1"/>
        <end position="94"/>
    </location>
</feature>
<feature type="compositionally biased region" description="Basic and acidic residues" evidence="1">
    <location>
        <begin position="23"/>
        <end position="34"/>
    </location>
</feature>
<reference evidence="2" key="1">
    <citation type="journal article" date="2021" name="Nat. Commun.">
        <title>Genetic determinants of endophytism in the Arabidopsis root mycobiome.</title>
        <authorList>
            <person name="Mesny F."/>
            <person name="Miyauchi S."/>
            <person name="Thiergart T."/>
            <person name="Pickel B."/>
            <person name="Atanasova L."/>
            <person name="Karlsson M."/>
            <person name="Huettel B."/>
            <person name="Barry K.W."/>
            <person name="Haridas S."/>
            <person name="Chen C."/>
            <person name="Bauer D."/>
            <person name="Andreopoulos W."/>
            <person name="Pangilinan J."/>
            <person name="LaButti K."/>
            <person name="Riley R."/>
            <person name="Lipzen A."/>
            <person name="Clum A."/>
            <person name="Drula E."/>
            <person name="Henrissat B."/>
            <person name="Kohler A."/>
            <person name="Grigoriev I.V."/>
            <person name="Martin F.M."/>
            <person name="Hacquard S."/>
        </authorList>
    </citation>
    <scope>NUCLEOTIDE SEQUENCE</scope>
    <source>
        <strain evidence="2">MPI-SDFR-AT-0120</strain>
    </source>
</reference>
<accession>A0A8K0QUZ1</accession>
<feature type="compositionally biased region" description="Basic residues" evidence="1">
    <location>
        <begin position="48"/>
        <end position="61"/>
    </location>
</feature>
<gene>
    <name evidence="2" type="ORF">FB567DRAFT_554353</name>
</gene>
<comment type="caution">
    <text evidence="2">The sequence shown here is derived from an EMBL/GenBank/DDBJ whole genome shotgun (WGS) entry which is preliminary data.</text>
</comment>
<keyword evidence="3" id="KW-1185">Reference proteome</keyword>
<dbReference type="AlphaFoldDB" id="A0A8K0QUZ1"/>
<feature type="region of interest" description="Disordered" evidence="1">
    <location>
        <begin position="179"/>
        <end position="211"/>
    </location>
</feature>
<dbReference type="EMBL" id="JAGMVJ010000024">
    <property type="protein sequence ID" value="KAH7071706.1"/>
    <property type="molecule type" value="Genomic_DNA"/>
</dbReference>
<evidence type="ECO:0000313" key="2">
    <source>
        <dbReference type="EMBL" id="KAH7071706.1"/>
    </source>
</evidence>
<feature type="compositionally biased region" description="Basic and acidic residues" evidence="1">
    <location>
        <begin position="140"/>
        <end position="163"/>
    </location>
</feature>
<proteinExistence type="predicted"/>
<feature type="compositionally biased region" description="Polar residues" evidence="1">
    <location>
        <begin position="62"/>
        <end position="74"/>
    </location>
</feature>
<sequence>MARKKKLIQLDPVPESDSVPQDSSKESSTHKDADSFSAEEGFGIGIGSKRRAKAAGSRSKKQQLAETNQSSGSPSERFAKAPEPMPTLRLSPDKHTRFLNNKIDLNTTHVMLLNDRTDMSGWELKSNSPPSRLRRVGPRGAEDSARPRSHERTRGGADQRLPHLDADLEDTCMEQCASHKRTDSVASVPRVTRGGEFDTQGIPKEATLASE</sequence>
<evidence type="ECO:0000313" key="3">
    <source>
        <dbReference type="Proteomes" id="UP000813461"/>
    </source>
</evidence>
<evidence type="ECO:0000256" key="1">
    <source>
        <dbReference type="SAM" id="MobiDB-lite"/>
    </source>
</evidence>
<dbReference type="Proteomes" id="UP000813461">
    <property type="component" value="Unassembled WGS sequence"/>
</dbReference>